<feature type="signal peptide" evidence="1">
    <location>
        <begin position="1"/>
        <end position="16"/>
    </location>
</feature>
<evidence type="ECO:0000313" key="3">
    <source>
        <dbReference type="EMBL" id="CAF3772584.1"/>
    </source>
</evidence>
<evidence type="ECO:0000313" key="4">
    <source>
        <dbReference type="Proteomes" id="UP000663829"/>
    </source>
</evidence>
<gene>
    <name evidence="2" type="ORF">GPM918_LOCUS13765</name>
    <name evidence="3" type="ORF">SRO942_LOCUS13765</name>
</gene>
<keyword evidence="4" id="KW-1185">Reference proteome</keyword>
<proteinExistence type="predicted"/>
<dbReference type="EMBL" id="CAJOBC010003213">
    <property type="protein sequence ID" value="CAF3772584.1"/>
    <property type="molecule type" value="Genomic_DNA"/>
</dbReference>
<dbReference type="OrthoDB" id="9995498at2759"/>
<sequence length="166" mass="19071">MSALLFLIVCVCTVHAGIDTPIDTTLIENSIYKLFSLWTLPCSEWMKVFTLDAVWYHPNFPAGLHYDQLREFCTINQETRPALFRQDGEIRLTVSGSSSNGSLLYHVMVPYVYGQIQDGNKNSLFINSGFEYVELIEIDGGKRYLINMVVEFFNRASIPFTWPRKN</sequence>
<protein>
    <submittedName>
        <fullName evidence="2">Uncharacterized protein</fullName>
    </submittedName>
</protein>
<dbReference type="EMBL" id="CAJNOQ010003213">
    <property type="protein sequence ID" value="CAF1001162.1"/>
    <property type="molecule type" value="Genomic_DNA"/>
</dbReference>
<dbReference type="AlphaFoldDB" id="A0A814GTR2"/>
<organism evidence="2 4">
    <name type="scientific">Didymodactylos carnosus</name>
    <dbReference type="NCBI Taxonomy" id="1234261"/>
    <lineage>
        <taxon>Eukaryota</taxon>
        <taxon>Metazoa</taxon>
        <taxon>Spiralia</taxon>
        <taxon>Gnathifera</taxon>
        <taxon>Rotifera</taxon>
        <taxon>Eurotatoria</taxon>
        <taxon>Bdelloidea</taxon>
        <taxon>Philodinida</taxon>
        <taxon>Philodinidae</taxon>
        <taxon>Didymodactylos</taxon>
    </lineage>
</organism>
<dbReference type="Proteomes" id="UP000681722">
    <property type="component" value="Unassembled WGS sequence"/>
</dbReference>
<keyword evidence="1" id="KW-0732">Signal</keyword>
<accession>A0A814GTR2</accession>
<dbReference type="Proteomes" id="UP000663829">
    <property type="component" value="Unassembled WGS sequence"/>
</dbReference>
<comment type="caution">
    <text evidence="2">The sequence shown here is derived from an EMBL/GenBank/DDBJ whole genome shotgun (WGS) entry which is preliminary data.</text>
</comment>
<reference evidence="2" key="1">
    <citation type="submission" date="2021-02" db="EMBL/GenBank/DDBJ databases">
        <authorList>
            <person name="Nowell W R."/>
        </authorList>
    </citation>
    <scope>NUCLEOTIDE SEQUENCE</scope>
</reference>
<name>A0A814GTR2_9BILA</name>
<evidence type="ECO:0000313" key="2">
    <source>
        <dbReference type="EMBL" id="CAF1001162.1"/>
    </source>
</evidence>
<feature type="chain" id="PRO_5036224540" evidence="1">
    <location>
        <begin position="17"/>
        <end position="166"/>
    </location>
</feature>
<evidence type="ECO:0000256" key="1">
    <source>
        <dbReference type="SAM" id="SignalP"/>
    </source>
</evidence>